<evidence type="ECO:0000313" key="1">
    <source>
        <dbReference type="EMBL" id="GAA0142796.1"/>
    </source>
</evidence>
<dbReference type="EMBL" id="BAABME010000441">
    <property type="protein sequence ID" value="GAA0142796.1"/>
    <property type="molecule type" value="Genomic_DNA"/>
</dbReference>
<accession>A0AAV3NVG6</accession>
<protein>
    <submittedName>
        <fullName evidence="1">Uncharacterized protein</fullName>
    </submittedName>
</protein>
<gene>
    <name evidence="1" type="ORF">LIER_03615</name>
</gene>
<reference evidence="1 2" key="1">
    <citation type="submission" date="2024-01" db="EMBL/GenBank/DDBJ databases">
        <title>The complete chloroplast genome sequence of Lithospermum erythrorhizon: insights into the phylogenetic relationship among Boraginaceae species and the maternal lineages of purple gromwells.</title>
        <authorList>
            <person name="Okada T."/>
            <person name="Watanabe K."/>
        </authorList>
    </citation>
    <scope>NUCLEOTIDE SEQUENCE [LARGE SCALE GENOMIC DNA]</scope>
</reference>
<organism evidence="1 2">
    <name type="scientific">Lithospermum erythrorhizon</name>
    <name type="common">Purple gromwell</name>
    <name type="synonym">Lithospermum officinale var. erythrorhizon</name>
    <dbReference type="NCBI Taxonomy" id="34254"/>
    <lineage>
        <taxon>Eukaryota</taxon>
        <taxon>Viridiplantae</taxon>
        <taxon>Streptophyta</taxon>
        <taxon>Embryophyta</taxon>
        <taxon>Tracheophyta</taxon>
        <taxon>Spermatophyta</taxon>
        <taxon>Magnoliopsida</taxon>
        <taxon>eudicotyledons</taxon>
        <taxon>Gunneridae</taxon>
        <taxon>Pentapetalae</taxon>
        <taxon>asterids</taxon>
        <taxon>lamiids</taxon>
        <taxon>Boraginales</taxon>
        <taxon>Boraginaceae</taxon>
        <taxon>Boraginoideae</taxon>
        <taxon>Lithospermeae</taxon>
        <taxon>Lithospermum</taxon>
    </lineage>
</organism>
<comment type="caution">
    <text evidence="1">The sequence shown here is derived from an EMBL/GenBank/DDBJ whole genome shotgun (WGS) entry which is preliminary data.</text>
</comment>
<dbReference type="Proteomes" id="UP001454036">
    <property type="component" value="Unassembled WGS sequence"/>
</dbReference>
<evidence type="ECO:0000313" key="2">
    <source>
        <dbReference type="Proteomes" id="UP001454036"/>
    </source>
</evidence>
<name>A0AAV3NVG6_LITER</name>
<proteinExistence type="predicted"/>
<keyword evidence="2" id="KW-1185">Reference proteome</keyword>
<dbReference type="AlphaFoldDB" id="A0AAV3NVG6"/>
<sequence>MEIVGIAIVLLAVDGIVGSFLPSGLLWIEGIICVSTVAPFIAAATAVILKLMLHLIKIVYLILKALSGFA</sequence>